<keyword evidence="5" id="KW-0807">Transducer</keyword>
<keyword evidence="9" id="KW-1185">Reference proteome</keyword>
<evidence type="ECO:0000259" key="7">
    <source>
        <dbReference type="PROSITE" id="PS50262"/>
    </source>
</evidence>
<dbReference type="Proteomes" id="UP000594262">
    <property type="component" value="Unplaced"/>
</dbReference>
<feature type="transmembrane region" description="Helical" evidence="6">
    <location>
        <begin position="14"/>
        <end position="37"/>
    </location>
</feature>
<dbReference type="GO" id="GO:0016020">
    <property type="term" value="C:membrane"/>
    <property type="evidence" value="ECO:0007669"/>
    <property type="project" value="UniProtKB-SubCell"/>
</dbReference>
<dbReference type="InterPro" id="IPR000276">
    <property type="entry name" value="GPCR_Rhodpsn"/>
</dbReference>
<keyword evidence="3 6" id="KW-1133">Transmembrane helix</keyword>
<dbReference type="PRINTS" id="PR00237">
    <property type="entry name" value="GPCRRHODOPSN"/>
</dbReference>
<dbReference type="PROSITE" id="PS00237">
    <property type="entry name" value="G_PROTEIN_RECEP_F1_1"/>
    <property type="match status" value="1"/>
</dbReference>
<dbReference type="PROSITE" id="PS50262">
    <property type="entry name" value="G_PROTEIN_RECEP_F1_2"/>
    <property type="match status" value="1"/>
</dbReference>
<dbReference type="Gene3D" id="1.20.1070.10">
    <property type="entry name" value="Rhodopsin 7-helix transmembrane proteins"/>
    <property type="match status" value="1"/>
</dbReference>
<proteinExistence type="inferred from homology"/>
<protein>
    <recommendedName>
        <fullName evidence="7">G-protein coupled receptors family 1 profile domain-containing protein</fullName>
    </recommendedName>
</protein>
<feature type="domain" description="G-protein coupled receptors family 1 profile" evidence="7">
    <location>
        <begin position="27"/>
        <end position="236"/>
    </location>
</feature>
<feature type="transmembrane region" description="Helical" evidence="6">
    <location>
        <begin position="49"/>
        <end position="73"/>
    </location>
</feature>
<evidence type="ECO:0000256" key="5">
    <source>
        <dbReference type="RuleBase" id="RU000688"/>
    </source>
</evidence>
<dbReference type="CDD" id="cd00637">
    <property type="entry name" value="7tm_classA_rhodopsin-like"/>
    <property type="match status" value="1"/>
</dbReference>
<accession>A0A7M5WQV3</accession>
<keyword evidence="2 5" id="KW-0812">Transmembrane</keyword>
<organism evidence="8 9">
    <name type="scientific">Clytia hemisphaerica</name>
    <dbReference type="NCBI Taxonomy" id="252671"/>
    <lineage>
        <taxon>Eukaryota</taxon>
        <taxon>Metazoa</taxon>
        <taxon>Cnidaria</taxon>
        <taxon>Hydrozoa</taxon>
        <taxon>Hydroidolina</taxon>
        <taxon>Leptothecata</taxon>
        <taxon>Obeliida</taxon>
        <taxon>Clytiidae</taxon>
        <taxon>Clytia</taxon>
    </lineage>
</organism>
<feature type="transmembrane region" description="Helical" evidence="6">
    <location>
        <begin position="188"/>
        <end position="206"/>
    </location>
</feature>
<evidence type="ECO:0000256" key="2">
    <source>
        <dbReference type="ARBA" id="ARBA00022692"/>
    </source>
</evidence>
<evidence type="ECO:0000256" key="3">
    <source>
        <dbReference type="ARBA" id="ARBA00022989"/>
    </source>
</evidence>
<dbReference type="EnsemblMetazoa" id="CLYHEMT003373.1">
    <property type="protein sequence ID" value="CLYHEMP003373.1"/>
    <property type="gene ID" value="CLYHEMG003373"/>
</dbReference>
<evidence type="ECO:0000313" key="9">
    <source>
        <dbReference type="Proteomes" id="UP000594262"/>
    </source>
</evidence>
<keyword evidence="5" id="KW-0675">Receptor</keyword>
<reference evidence="8" key="1">
    <citation type="submission" date="2021-01" db="UniProtKB">
        <authorList>
            <consortium name="EnsemblMetazoa"/>
        </authorList>
    </citation>
    <scope>IDENTIFICATION</scope>
</reference>
<sequence length="236" mass="27204">MTLVTTFPVRIWQLVWYSLISLIGTIGNSLVIYLICAAKKSKIDRKAPFNIYLLVLAIVDLMISLLCVPIYVLSTNIFPHPTGKSGEIMCKTVTGYFFPFWLLDISAFLLVAIAIERWRVVMKPLTRLKENKMTWSVMVIFGVLILSFVTQAPTIYGSHYTTNTPDIGNACIYSYDNLPMKIMHYNSFVWQTVIPSIIYFVCFWQIRKRLNQRCSNLDSHLTAYRNSSNYQEKVTL</sequence>
<dbReference type="GO" id="GO:0004930">
    <property type="term" value="F:G protein-coupled receptor activity"/>
    <property type="evidence" value="ECO:0007669"/>
    <property type="project" value="UniProtKB-KW"/>
</dbReference>
<evidence type="ECO:0000313" key="8">
    <source>
        <dbReference type="EnsemblMetazoa" id="CLYHEMP003373.1"/>
    </source>
</evidence>
<dbReference type="PANTHER" id="PTHR45698">
    <property type="entry name" value="TRACE AMINE-ASSOCIATED RECEPTOR 19N-RELATED"/>
    <property type="match status" value="1"/>
</dbReference>
<dbReference type="SUPFAM" id="SSF81321">
    <property type="entry name" value="Family A G protein-coupled receptor-like"/>
    <property type="match status" value="1"/>
</dbReference>
<dbReference type="PANTHER" id="PTHR45698:SF1">
    <property type="entry name" value="TRACE AMINE-ASSOCIATED RECEPTOR 13C-LIKE"/>
    <property type="match status" value="1"/>
</dbReference>
<comment type="subcellular location">
    <subcellularLocation>
        <location evidence="1">Membrane</location>
    </subcellularLocation>
</comment>
<dbReference type="Pfam" id="PF00001">
    <property type="entry name" value="7tm_1"/>
    <property type="match status" value="1"/>
</dbReference>
<keyword evidence="4 6" id="KW-0472">Membrane</keyword>
<keyword evidence="5" id="KW-0297">G-protein coupled receptor</keyword>
<feature type="transmembrane region" description="Helical" evidence="6">
    <location>
        <begin position="93"/>
        <end position="115"/>
    </location>
</feature>
<feature type="transmembrane region" description="Helical" evidence="6">
    <location>
        <begin position="135"/>
        <end position="156"/>
    </location>
</feature>
<dbReference type="InterPro" id="IPR017452">
    <property type="entry name" value="GPCR_Rhodpsn_7TM"/>
</dbReference>
<dbReference type="AlphaFoldDB" id="A0A7M5WQV3"/>
<evidence type="ECO:0000256" key="4">
    <source>
        <dbReference type="ARBA" id="ARBA00023136"/>
    </source>
</evidence>
<dbReference type="OrthoDB" id="9046662at2759"/>
<comment type="similarity">
    <text evidence="5">Belongs to the G-protein coupled receptor 1 family.</text>
</comment>
<evidence type="ECO:0000256" key="1">
    <source>
        <dbReference type="ARBA" id="ARBA00004370"/>
    </source>
</evidence>
<name>A0A7M5WQV3_9CNID</name>
<evidence type="ECO:0000256" key="6">
    <source>
        <dbReference type="SAM" id="Phobius"/>
    </source>
</evidence>